<comment type="function">
    <text evidence="7">Part of the tripartite ATP-independent periplasmic (TRAP) transport system.</text>
</comment>
<evidence type="ECO:0000256" key="6">
    <source>
        <dbReference type="ARBA" id="ARBA00023136"/>
    </source>
</evidence>
<dbReference type="InterPro" id="IPR004681">
    <property type="entry name" value="TRAP_DctM"/>
</dbReference>
<comment type="caution">
    <text evidence="9">The sequence shown here is derived from an EMBL/GenBank/DDBJ whole genome shotgun (WGS) entry which is preliminary data.</text>
</comment>
<keyword evidence="10" id="KW-1185">Reference proteome</keyword>
<comment type="similarity">
    <text evidence="7">Belongs to the TRAP transporter large permease family.</text>
</comment>
<comment type="caution">
    <text evidence="7">Lacks conserved residue(s) required for the propagation of feature annotation.</text>
</comment>
<protein>
    <recommendedName>
        <fullName evidence="7">TRAP transporter large permease protein</fullName>
    </recommendedName>
</protein>
<accession>A0A931I440</accession>
<dbReference type="Pfam" id="PF06808">
    <property type="entry name" value="DctM"/>
    <property type="match status" value="1"/>
</dbReference>
<evidence type="ECO:0000256" key="3">
    <source>
        <dbReference type="ARBA" id="ARBA00022519"/>
    </source>
</evidence>
<dbReference type="GO" id="GO:0005886">
    <property type="term" value="C:plasma membrane"/>
    <property type="evidence" value="ECO:0007669"/>
    <property type="project" value="UniProtKB-SubCell"/>
</dbReference>
<feature type="transmembrane region" description="Helical" evidence="7">
    <location>
        <begin position="240"/>
        <end position="259"/>
    </location>
</feature>
<keyword evidence="7" id="KW-0813">Transport</keyword>
<feature type="transmembrane region" description="Helical" evidence="7">
    <location>
        <begin position="314"/>
        <end position="344"/>
    </location>
</feature>
<reference evidence="9" key="1">
    <citation type="submission" date="2020-12" db="EMBL/GenBank/DDBJ databases">
        <title>Methylobrevis albus sp. nov., isolated from fresh water lack sediment.</title>
        <authorList>
            <person name="Zou Q."/>
        </authorList>
    </citation>
    <scope>NUCLEOTIDE SEQUENCE</scope>
    <source>
        <strain evidence="9">L22</strain>
    </source>
</reference>
<feature type="transmembrane region" description="Helical" evidence="7">
    <location>
        <begin position="47"/>
        <end position="66"/>
    </location>
</feature>
<evidence type="ECO:0000313" key="9">
    <source>
        <dbReference type="EMBL" id="MBH0238938.1"/>
    </source>
</evidence>
<keyword evidence="2" id="KW-1003">Cell membrane</keyword>
<dbReference type="PANTHER" id="PTHR33362:SF4">
    <property type="entry name" value="2,3-DIKETO-L-GULONATE TRAP TRANSPORTER LARGE PERMEASE PROTEIN YIAN"/>
    <property type="match status" value="1"/>
</dbReference>
<sequence length="425" mass="44397">MTILIFTGVLLGLMVFGMPIAFALMLSGIALMMHLGYFNAQLIAQNMIAGADSFPLLAVPLFLLAGELMNAGGISRRIVDLAVSLFGHMRGGLGYVTIGAALLLASLSGSAIADTAALATILIPMMRGAGYDMNKSTGLIASGGVIAPIIPPSMSFIIYGVATNVSITKLFMAGIAPGLMMAGALVATWTFVARKGDTPTIPRQSWSARLRALAGAGWALMLPVIIIGGLRFGLFTPTEAAVVAAVYALFVGMFVYRGIKVADLPELFVKAAKTTAVVMFLVAAALVTSYMITLANLPRQVIELLGPLVEQPKLLMLMIVVLLTVVGTAMDLTPTILILGPVLAPIARAAGIDPHYFGVIFVMVGAVGLLTPPVGTVLNVAAGVAKIRLEGVISGAWPYVVAYTTLILLFILVPELITVPASWLY</sequence>
<evidence type="ECO:0000256" key="7">
    <source>
        <dbReference type="RuleBase" id="RU369079"/>
    </source>
</evidence>
<comment type="subunit">
    <text evidence="7">The complex comprises the extracytoplasmic solute receptor protein and the two transmembrane proteins.</text>
</comment>
<dbReference type="EMBL" id="JADZLT010000052">
    <property type="protein sequence ID" value="MBH0238938.1"/>
    <property type="molecule type" value="Genomic_DNA"/>
</dbReference>
<evidence type="ECO:0000256" key="5">
    <source>
        <dbReference type="ARBA" id="ARBA00022989"/>
    </source>
</evidence>
<feature type="transmembrane region" description="Helical" evidence="7">
    <location>
        <begin position="171"/>
        <end position="192"/>
    </location>
</feature>
<evidence type="ECO:0000256" key="4">
    <source>
        <dbReference type="ARBA" id="ARBA00022692"/>
    </source>
</evidence>
<keyword evidence="6 7" id="KW-0472">Membrane</keyword>
<feature type="transmembrane region" description="Helical" evidence="7">
    <location>
        <begin position="396"/>
        <end position="417"/>
    </location>
</feature>
<dbReference type="GO" id="GO:0022857">
    <property type="term" value="F:transmembrane transporter activity"/>
    <property type="evidence" value="ECO:0007669"/>
    <property type="project" value="UniProtKB-UniRule"/>
</dbReference>
<dbReference type="PANTHER" id="PTHR33362">
    <property type="entry name" value="SIALIC ACID TRAP TRANSPORTER PERMEASE PROTEIN SIAT-RELATED"/>
    <property type="match status" value="1"/>
</dbReference>
<evidence type="ECO:0000256" key="2">
    <source>
        <dbReference type="ARBA" id="ARBA00022475"/>
    </source>
</evidence>
<keyword evidence="5 7" id="KW-1133">Transmembrane helix</keyword>
<keyword evidence="3 7" id="KW-0997">Cell inner membrane</keyword>
<evidence type="ECO:0000313" key="10">
    <source>
        <dbReference type="Proteomes" id="UP000631694"/>
    </source>
</evidence>
<gene>
    <name evidence="9" type="ORF">I5731_13985</name>
</gene>
<evidence type="ECO:0000259" key="8">
    <source>
        <dbReference type="Pfam" id="PF06808"/>
    </source>
</evidence>
<feature type="transmembrane region" description="Helical" evidence="7">
    <location>
        <begin position="138"/>
        <end position="159"/>
    </location>
</feature>
<dbReference type="RefSeq" id="WP_197312023.1">
    <property type="nucleotide sequence ID" value="NZ_JADZLT010000052.1"/>
</dbReference>
<dbReference type="AlphaFoldDB" id="A0A931I440"/>
<feature type="transmembrane region" description="Helical" evidence="7">
    <location>
        <begin position="213"/>
        <end position="234"/>
    </location>
</feature>
<comment type="subcellular location">
    <subcellularLocation>
        <location evidence="1 7">Cell inner membrane</location>
        <topology evidence="1 7">Multi-pass membrane protein</topology>
    </subcellularLocation>
</comment>
<proteinExistence type="inferred from homology"/>
<keyword evidence="4 7" id="KW-0812">Transmembrane</keyword>
<dbReference type="PIRSF" id="PIRSF006066">
    <property type="entry name" value="HI0050"/>
    <property type="match status" value="1"/>
</dbReference>
<dbReference type="Proteomes" id="UP000631694">
    <property type="component" value="Unassembled WGS sequence"/>
</dbReference>
<feature type="transmembrane region" description="Helical" evidence="7">
    <location>
        <begin position="356"/>
        <end position="376"/>
    </location>
</feature>
<feature type="domain" description="TRAP C4-dicarboxylate transport system permease DctM subunit" evidence="8">
    <location>
        <begin position="8"/>
        <end position="416"/>
    </location>
</feature>
<name>A0A931I440_9HYPH</name>
<feature type="transmembrane region" description="Helical" evidence="7">
    <location>
        <begin position="271"/>
        <end position="294"/>
    </location>
</feature>
<organism evidence="9 10">
    <name type="scientific">Methylobrevis albus</name>
    <dbReference type="NCBI Taxonomy" id="2793297"/>
    <lineage>
        <taxon>Bacteria</taxon>
        <taxon>Pseudomonadati</taxon>
        <taxon>Pseudomonadota</taxon>
        <taxon>Alphaproteobacteria</taxon>
        <taxon>Hyphomicrobiales</taxon>
        <taxon>Pleomorphomonadaceae</taxon>
        <taxon>Methylobrevis</taxon>
    </lineage>
</organism>
<dbReference type="NCBIfam" id="TIGR00786">
    <property type="entry name" value="dctM"/>
    <property type="match status" value="1"/>
</dbReference>
<evidence type="ECO:0000256" key="1">
    <source>
        <dbReference type="ARBA" id="ARBA00004429"/>
    </source>
</evidence>
<dbReference type="InterPro" id="IPR010656">
    <property type="entry name" value="DctM"/>
</dbReference>